<evidence type="ECO:0008006" key="6">
    <source>
        <dbReference type="Google" id="ProtNLM"/>
    </source>
</evidence>
<feature type="domain" description="Tyr recombinase" evidence="3">
    <location>
        <begin position="210"/>
        <end position="394"/>
    </location>
</feature>
<dbReference type="InterPro" id="IPR050090">
    <property type="entry name" value="Tyrosine_recombinase_XerCD"/>
</dbReference>
<proteinExistence type="predicted"/>
<dbReference type="EMBL" id="LAZR01005339">
    <property type="protein sequence ID" value="KKN00749.1"/>
    <property type="molecule type" value="Genomic_DNA"/>
</dbReference>
<evidence type="ECO:0000259" key="3">
    <source>
        <dbReference type="PROSITE" id="PS51898"/>
    </source>
</evidence>
<dbReference type="GO" id="GO:0015074">
    <property type="term" value="P:DNA integration"/>
    <property type="evidence" value="ECO:0007669"/>
    <property type="project" value="InterPro"/>
</dbReference>
<dbReference type="GO" id="GO:0003677">
    <property type="term" value="F:DNA binding"/>
    <property type="evidence" value="ECO:0007669"/>
    <property type="project" value="UniProtKB-KW"/>
</dbReference>
<evidence type="ECO:0000256" key="2">
    <source>
        <dbReference type="ARBA" id="ARBA00023172"/>
    </source>
</evidence>
<dbReference type="PROSITE" id="PS51898">
    <property type="entry name" value="TYR_RECOMBINASE"/>
    <property type="match status" value="1"/>
</dbReference>
<gene>
    <name evidence="5" type="ORF">LCGC14_1134720</name>
</gene>
<dbReference type="Pfam" id="PF00589">
    <property type="entry name" value="Phage_integrase"/>
    <property type="match status" value="1"/>
</dbReference>
<protein>
    <recommendedName>
        <fullName evidence="6">Tyr recombinase domain-containing protein</fullName>
    </recommendedName>
</protein>
<keyword evidence="1" id="KW-0238">DNA-binding</keyword>
<evidence type="ECO:0000313" key="5">
    <source>
        <dbReference type="EMBL" id="KKN00749.1"/>
    </source>
</evidence>
<dbReference type="Gene3D" id="1.10.150.130">
    <property type="match status" value="1"/>
</dbReference>
<organism evidence="5">
    <name type="scientific">marine sediment metagenome</name>
    <dbReference type="NCBI Taxonomy" id="412755"/>
    <lineage>
        <taxon>unclassified sequences</taxon>
        <taxon>metagenomes</taxon>
        <taxon>ecological metagenomes</taxon>
    </lineage>
</organism>
<dbReference type="InterPro" id="IPR002104">
    <property type="entry name" value="Integrase_catalytic"/>
</dbReference>
<accession>A0A0F9M4Y7</accession>
<dbReference type="PANTHER" id="PTHR30349">
    <property type="entry name" value="PHAGE INTEGRASE-RELATED"/>
    <property type="match status" value="1"/>
</dbReference>
<dbReference type="Gene3D" id="1.10.443.10">
    <property type="entry name" value="Intergrase catalytic core"/>
    <property type="match status" value="1"/>
</dbReference>
<dbReference type="InterPro" id="IPR011010">
    <property type="entry name" value="DNA_brk_join_enz"/>
</dbReference>
<feature type="domain" description="Core-binding (CB)" evidence="4">
    <location>
        <begin position="105"/>
        <end position="188"/>
    </location>
</feature>
<reference evidence="5" key="1">
    <citation type="journal article" date="2015" name="Nature">
        <title>Complex archaea that bridge the gap between prokaryotes and eukaryotes.</title>
        <authorList>
            <person name="Spang A."/>
            <person name="Saw J.H."/>
            <person name="Jorgensen S.L."/>
            <person name="Zaremba-Niedzwiedzka K."/>
            <person name="Martijn J."/>
            <person name="Lind A.E."/>
            <person name="van Eijk R."/>
            <person name="Schleper C."/>
            <person name="Guy L."/>
            <person name="Ettema T.J."/>
        </authorList>
    </citation>
    <scope>NUCLEOTIDE SEQUENCE</scope>
</reference>
<dbReference type="InterPro" id="IPR013762">
    <property type="entry name" value="Integrase-like_cat_sf"/>
</dbReference>
<dbReference type="AlphaFoldDB" id="A0A0F9M4Y7"/>
<dbReference type="InterPro" id="IPR010998">
    <property type="entry name" value="Integrase_recombinase_N"/>
</dbReference>
<dbReference type="PROSITE" id="PS51900">
    <property type="entry name" value="CB"/>
    <property type="match status" value="1"/>
</dbReference>
<keyword evidence="2" id="KW-0233">DNA recombination</keyword>
<evidence type="ECO:0000259" key="4">
    <source>
        <dbReference type="PROSITE" id="PS51900"/>
    </source>
</evidence>
<dbReference type="PANTHER" id="PTHR30349:SF41">
    <property type="entry name" value="INTEGRASE_RECOMBINASE PROTEIN MJ0367-RELATED"/>
    <property type="match status" value="1"/>
</dbReference>
<evidence type="ECO:0000256" key="1">
    <source>
        <dbReference type="ARBA" id="ARBA00023125"/>
    </source>
</evidence>
<sequence length="406" mass="46365">MYEQYDKAVQTVLNYLVQQGFSKTPQKYFRQACREFRKYLEKQQLEYSYNGAQIWLGALKQTISRWKFLSFRRAMALIDDVVQNNTVTRLLFSYSKNALKYHVPEGYKALLDEYLQDRMEEGKQPSTLQMDVSACTRFLLFLQSQGITSAKFITPQLIKDYHTQTEHRTAEGKNAYTCRIRGFVRFLARKKLVPETLEFAFSTENAPKISIVTTLSKEQVERIKSYCRTSSSPSELRSAAISILTLRMGFRSTDICNLRISDISWEDRTISIVQQKTGVPLTLPFPVEVGNVLVRYITEGRPVCNIPNVFTTLYHPYRKMEKSRCYCTSVAILGKKGSPHDVRGMHVLRKTFASKLLVAGNTVSMISATLGHADEGTVDTYLATNEQKMRLCSIGLAGIEIQEAHT</sequence>
<dbReference type="GO" id="GO:0006310">
    <property type="term" value="P:DNA recombination"/>
    <property type="evidence" value="ECO:0007669"/>
    <property type="project" value="UniProtKB-KW"/>
</dbReference>
<name>A0A0F9M4Y7_9ZZZZ</name>
<dbReference type="SUPFAM" id="SSF56349">
    <property type="entry name" value="DNA breaking-rejoining enzymes"/>
    <property type="match status" value="1"/>
</dbReference>
<comment type="caution">
    <text evidence="5">The sequence shown here is derived from an EMBL/GenBank/DDBJ whole genome shotgun (WGS) entry which is preliminary data.</text>
</comment>
<dbReference type="InterPro" id="IPR044068">
    <property type="entry name" value="CB"/>
</dbReference>